<sequence>MGGRGRGGYRGGNKRGRTQRRDFKDGRPNVWKKARPEGEPGPDGERGWQPFVTESQAYDKYYKKQGVVPPEEWDLFIETLRKPLPTCFRINGSGQFAQDIRDQMQHDFFDYLKEGVEVDGEMLEPIKPLEWYPGQLAWTLSFSRMQLRKMPILERIHEFLKQENEIGSITRQEAVSMLPPLFLKVETHHRVLDMCAAPGSKTFQLLEMIHKDDKPGCSPEGLVIANDLDVQRCHLLIHQTKRMCSPNILVTNHEAQHFPGLRKKGKEYAASLKSGDGVTGDAADEEMGLLFDRILCDVPCSGDGTIRKAPDIWKKWHCGLGNGIHTLQIQIAMRGVALLKVGGRLVYSTCSLNPVEDEAVVGEMLRQAGGSLELLDVSDELPGLKCRPGLKSWMVRDKRRWLCSASDVDRHRAGVIVPSMFPSGKGWDQSSPEESENLVVISEAAGEVVEGEPGEAKDKEEEVEDVEDEVAAEPEVASLPLERCMRILPHDQNSGGFFIAVFQKVAPFKMHPKLKEQKKIEKRQRGQSKDSSEKVDEPVEVVDSATVTVSSSSPDAGNDAGIDAEMVDQDPSVSESSPVVPVEEGTSPVAKEGENIEQGGGIKDEIMGSTVDEPEALNGSEDKRREEKRVQQQGRWKGVDPVLFLEDEQVIESLISYYGIKDSFPLRGHLITRSEDVSRLKRIYYVSVSASDAIKLNNRAGGHLKITSAGLKIFERQAPRETVAHCAFRIASEGLPVMLPHMTKQIVHTTRADFKLLLNEKAVPFHAFNEPDFMNALQSLLPGCCVVVLPERNEKGEVDLTRSTAVGCWRGRSNVSLLITKAEAGQMLQRLNLVDEESKTVEKAPDVIPVVDEEEKPEESVEQKP</sequence>
<dbReference type="InterPro" id="IPR049560">
    <property type="entry name" value="MeTrfase_RsmB-F_NOP2_cat"/>
</dbReference>
<dbReference type="PRINTS" id="PR02011">
    <property type="entry name" value="RCMTNCL1"/>
</dbReference>
<dbReference type="PROSITE" id="PS01153">
    <property type="entry name" value="NOL1_NOP2_SUN"/>
    <property type="match status" value="1"/>
</dbReference>
<keyword evidence="7" id="KW-0819">tRNA processing</keyword>
<dbReference type="GO" id="GO:0008168">
    <property type="term" value="F:methyltransferase activity"/>
    <property type="evidence" value="ECO:0000318"/>
    <property type="project" value="GO_Central"/>
</dbReference>
<feature type="compositionally biased region" description="Basic and acidic residues" evidence="11">
    <location>
        <begin position="513"/>
        <end position="537"/>
    </location>
</feature>
<feature type="domain" description="SAM-dependent MTase RsmB/NOP-type" evidence="12">
    <location>
        <begin position="76"/>
        <end position="505"/>
    </location>
</feature>
<dbReference type="PROSITE" id="PS51686">
    <property type="entry name" value="SAM_MT_RSMB_NOP"/>
    <property type="match status" value="1"/>
</dbReference>
<name>A0A2R6XCR6_MARPO</name>
<dbReference type="PANTHER" id="PTHR22808:SF1">
    <property type="entry name" value="RNA CYTOSINE-C(5)-METHYLTRANSFERASE NSUN2-RELATED"/>
    <property type="match status" value="1"/>
</dbReference>
<dbReference type="Gene3D" id="3.40.50.150">
    <property type="entry name" value="Vaccinia Virus protein VP39"/>
    <property type="match status" value="1"/>
</dbReference>
<dbReference type="OMA" id="QLFTEYV"/>
<dbReference type="SUPFAM" id="SSF53335">
    <property type="entry name" value="S-adenosyl-L-methionine-dependent methyltransferases"/>
    <property type="match status" value="1"/>
</dbReference>
<feature type="compositionally biased region" description="Acidic residues" evidence="11">
    <location>
        <begin position="461"/>
        <end position="472"/>
    </location>
</feature>
<dbReference type="Proteomes" id="UP000244005">
    <property type="component" value="Unassembled WGS sequence"/>
</dbReference>
<feature type="region of interest" description="Disordered" evidence="11">
    <location>
        <begin position="1"/>
        <end position="49"/>
    </location>
</feature>
<feature type="region of interest" description="Disordered" evidence="11">
    <location>
        <begin position="592"/>
        <end position="629"/>
    </location>
</feature>
<dbReference type="Pfam" id="PF25376">
    <property type="entry name" value="Pre-PUA_NSUN2"/>
    <property type="match status" value="1"/>
</dbReference>
<evidence type="ECO:0000256" key="2">
    <source>
        <dbReference type="ARBA" id="ARBA00007494"/>
    </source>
</evidence>
<keyword evidence="8 10" id="KW-0694">RNA-binding</keyword>
<dbReference type="GO" id="GO:0000049">
    <property type="term" value="F:tRNA binding"/>
    <property type="evidence" value="ECO:0007669"/>
    <property type="project" value="UniProtKB-KW"/>
</dbReference>
<feature type="compositionally biased region" description="Low complexity" evidence="11">
    <location>
        <begin position="571"/>
        <end position="584"/>
    </location>
</feature>
<evidence type="ECO:0000259" key="12">
    <source>
        <dbReference type="PROSITE" id="PS51686"/>
    </source>
</evidence>
<dbReference type="Gramene" id="Mp3g05200.1">
    <property type="protein sequence ID" value="Mp3g05200.1.cds"/>
    <property type="gene ID" value="Mp3g05200"/>
</dbReference>
<keyword evidence="14" id="KW-1185">Reference proteome</keyword>
<evidence type="ECO:0000256" key="6">
    <source>
        <dbReference type="ARBA" id="ARBA00022691"/>
    </source>
</evidence>
<dbReference type="GO" id="GO:0030488">
    <property type="term" value="P:tRNA methylation"/>
    <property type="evidence" value="ECO:0007669"/>
    <property type="project" value="UniProtKB-ARBA"/>
</dbReference>
<keyword evidence="3" id="KW-0820">tRNA-binding</keyword>
<evidence type="ECO:0000313" key="14">
    <source>
        <dbReference type="Proteomes" id="UP000244005"/>
    </source>
</evidence>
<evidence type="ECO:0000256" key="3">
    <source>
        <dbReference type="ARBA" id="ARBA00022555"/>
    </source>
</evidence>
<evidence type="ECO:0000256" key="7">
    <source>
        <dbReference type="ARBA" id="ARBA00022694"/>
    </source>
</evidence>
<dbReference type="PANTHER" id="PTHR22808">
    <property type="entry name" value="NCL1 YEAST -RELATED NOL1/NOP2/FMU SUN DOMAIN-CONTAINING"/>
    <property type="match status" value="1"/>
</dbReference>
<gene>
    <name evidence="13" type="ORF">MARPO_0022s0008</name>
</gene>
<keyword evidence="5 10" id="KW-0808">Transferase</keyword>
<feature type="compositionally biased region" description="Basic and acidic residues" evidence="11">
    <location>
        <begin position="620"/>
        <end position="629"/>
    </location>
</feature>
<feature type="region of interest" description="Disordered" evidence="11">
    <location>
        <begin position="844"/>
        <end position="865"/>
    </location>
</feature>
<dbReference type="PRINTS" id="PR02008">
    <property type="entry name" value="RCMTFAMILY"/>
</dbReference>
<dbReference type="InterPro" id="IPR029063">
    <property type="entry name" value="SAM-dependent_MTases_sf"/>
</dbReference>
<evidence type="ECO:0000256" key="9">
    <source>
        <dbReference type="ARBA" id="ARBA00023242"/>
    </source>
</evidence>
<keyword evidence="9" id="KW-0539">Nucleus</keyword>
<dbReference type="AlphaFoldDB" id="A0A2R6XCR6"/>
<dbReference type="GO" id="GO:0001510">
    <property type="term" value="P:RNA methylation"/>
    <property type="evidence" value="ECO:0000318"/>
    <property type="project" value="GO_Central"/>
</dbReference>
<dbReference type="GO" id="GO:0005634">
    <property type="term" value="C:nucleus"/>
    <property type="evidence" value="ECO:0007669"/>
    <property type="project" value="UniProtKB-SubCell"/>
</dbReference>
<evidence type="ECO:0000313" key="13">
    <source>
        <dbReference type="EMBL" id="PTQ43900.1"/>
    </source>
</evidence>
<feature type="region of interest" description="Disordered" evidence="11">
    <location>
        <begin position="513"/>
        <end position="539"/>
    </location>
</feature>
<evidence type="ECO:0000256" key="11">
    <source>
        <dbReference type="SAM" id="MobiDB-lite"/>
    </source>
</evidence>
<dbReference type="InterPro" id="IPR001678">
    <property type="entry name" value="MeTrfase_RsmB-F_NOP2_dom"/>
</dbReference>
<evidence type="ECO:0000256" key="8">
    <source>
        <dbReference type="ARBA" id="ARBA00022884"/>
    </source>
</evidence>
<dbReference type="Pfam" id="PF01189">
    <property type="entry name" value="Methyltr_RsmB-F"/>
    <property type="match status" value="1"/>
</dbReference>
<feature type="active site" description="Nucleophile" evidence="10">
    <location>
        <position position="350"/>
    </location>
</feature>
<comment type="caution">
    <text evidence="10">Lacks conserved residue(s) required for the propagation of feature annotation.</text>
</comment>
<feature type="binding site" evidence="10">
    <location>
        <begin position="195"/>
        <end position="201"/>
    </location>
    <ligand>
        <name>S-adenosyl-L-methionine</name>
        <dbReference type="ChEBI" id="CHEBI:59789"/>
    </ligand>
</feature>
<accession>A0A2R6XCR6</accession>
<dbReference type="OrthoDB" id="6093671at2759"/>
<dbReference type="InterPro" id="IPR023267">
    <property type="entry name" value="RCMT"/>
</dbReference>
<keyword evidence="4 10" id="KW-0489">Methyltransferase</keyword>
<feature type="region of interest" description="Disordered" evidence="11">
    <location>
        <begin position="447"/>
        <end position="475"/>
    </location>
</feature>
<dbReference type="EMBL" id="KZ772694">
    <property type="protein sequence ID" value="PTQ43900.1"/>
    <property type="molecule type" value="Genomic_DNA"/>
</dbReference>
<protein>
    <recommendedName>
        <fullName evidence="12">SAM-dependent MTase RsmB/NOP-type domain-containing protein</fullName>
    </recommendedName>
</protein>
<feature type="compositionally biased region" description="Basic and acidic residues" evidence="11">
    <location>
        <begin position="34"/>
        <end position="46"/>
    </location>
</feature>
<dbReference type="GO" id="GO:0016428">
    <property type="term" value="F:tRNA (cytidine-5-)-methyltransferase activity"/>
    <property type="evidence" value="ECO:0007669"/>
    <property type="project" value="InterPro"/>
</dbReference>
<dbReference type="FunFam" id="3.40.50.150:FF:000153">
    <property type="entry name" value="S-adenosyl-L-methionine-dependent methyltransferase superfamily protein"/>
    <property type="match status" value="1"/>
</dbReference>
<comment type="subcellular location">
    <subcellularLocation>
        <location evidence="1">Nucleus</location>
    </subcellularLocation>
</comment>
<feature type="binding site" evidence="10">
    <location>
        <position position="227"/>
    </location>
    <ligand>
        <name>S-adenosyl-L-methionine</name>
        <dbReference type="ChEBI" id="CHEBI:59789"/>
    </ligand>
</feature>
<feature type="compositionally biased region" description="Gly residues" evidence="11">
    <location>
        <begin position="1"/>
        <end position="11"/>
    </location>
</feature>
<keyword evidence="6 10" id="KW-0949">S-adenosyl-L-methionine</keyword>
<dbReference type="InterPro" id="IPR057286">
    <property type="entry name" value="PUA_NSUN2"/>
</dbReference>
<reference evidence="14" key="1">
    <citation type="journal article" date="2017" name="Cell">
        <title>Insights into land plant evolution garnered from the Marchantia polymorpha genome.</title>
        <authorList>
            <person name="Bowman J.L."/>
            <person name="Kohchi T."/>
            <person name="Yamato K.T."/>
            <person name="Jenkins J."/>
            <person name="Shu S."/>
            <person name="Ishizaki K."/>
            <person name="Yamaoka S."/>
            <person name="Nishihama R."/>
            <person name="Nakamura Y."/>
            <person name="Berger F."/>
            <person name="Adam C."/>
            <person name="Aki S.S."/>
            <person name="Althoff F."/>
            <person name="Araki T."/>
            <person name="Arteaga-Vazquez M.A."/>
            <person name="Balasubrmanian S."/>
            <person name="Barry K."/>
            <person name="Bauer D."/>
            <person name="Boehm C.R."/>
            <person name="Briginshaw L."/>
            <person name="Caballero-Perez J."/>
            <person name="Catarino B."/>
            <person name="Chen F."/>
            <person name="Chiyoda S."/>
            <person name="Chovatia M."/>
            <person name="Davies K.M."/>
            <person name="Delmans M."/>
            <person name="Demura T."/>
            <person name="Dierschke T."/>
            <person name="Dolan L."/>
            <person name="Dorantes-Acosta A.E."/>
            <person name="Eklund D.M."/>
            <person name="Florent S.N."/>
            <person name="Flores-Sandoval E."/>
            <person name="Fujiyama A."/>
            <person name="Fukuzawa H."/>
            <person name="Galik B."/>
            <person name="Grimanelli D."/>
            <person name="Grimwood J."/>
            <person name="Grossniklaus U."/>
            <person name="Hamada T."/>
            <person name="Haseloff J."/>
            <person name="Hetherington A.J."/>
            <person name="Higo A."/>
            <person name="Hirakawa Y."/>
            <person name="Hundley H.N."/>
            <person name="Ikeda Y."/>
            <person name="Inoue K."/>
            <person name="Inoue S.I."/>
            <person name="Ishida S."/>
            <person name="Jia Q."/>
            <person name="Kakita M."/>
            <person name="Kanazawa T."/>
            <person name="Kawai Y."/>
            <person name="Kawashima T."/>
            <person name="Kennedy M."/>
            <person name="Kinose K."/>
            <person name="Kinoshita T."/>
            <person name="Kohara Y."/>
            <person name="Koide E."/>
            <person name="Komatsu K."/>
            <person name="Kopischke S."/>
            <person name="Kubo M."/>
            <person name="Kyozuka J."/>
            <person name="Lagercrantz U."/>
            <person name="Lin S.S."/>
            <person name="Lindquist E."/>
            <person name="Lipzen A.M."/>
            <person name="Lu C.W."/>
            <person name="De Luna E."/>
            <person name="Martienssen R.A."/>
            <person name="Minamino N."/>
            <person name="Mizutani M."/>
            <person name="Mizutani M."/>
            <person name="Mochizuki N."/>
            <person name="Monte I."/>
            <person name="Mosher R."/>
            <person name="Nagasaki H."/>
            <person name="Nakagami H."/>
            <person name="Naramoto S."/>
            <person name="Nishitani K."/>
            <person name="Ohtani M."/>
            <person name="Okamoto T."/>
            <person name="Okumura M."/>
            <person name="Phillips J."/>
            <person name="Pollak B."/>
            <person name="Reinders A."/>
            <person name="Rovekamp M."/>
            <person name="Sano R."/>
            <person name="Sawa S."/>
            <person name="Schmid M.W."/>
            <person name="Shirakawa M."/>
            <person name="Solano R."/>
            <person name="Spunde A."/>
            <person name="Suetsugu N."/>
            <person name="Sugano S."/>
            <person name="Sugiyama A."/>
            <person name="Sun R."/>
            <person name="Suzuki Y."/>
            <person name="Takenaka M."/>
            <person name="Takezawa D."/>
            <person name="Tomogane H."/>
            <person name="Tsuzuki M."/>
            <person name="Ueda T."/>
            <person name="Umeda M."/>
            <person name="Ward J.M."/>
            <person name="Watanabe Y."/>
            <person name="Yazaki K."/>
            <person name="Yokoyama R."/>
            <person name="Yoshitake Y."/>
            <person name="Yotsui I."/>
            <person name="Zachgo S."/>
            <person name="Schmutz J."/>
        </authorList>
    </citation>
    <scope>NUCLEOTIDE SEQUENCE [LARGE SCALE GENOMIC DNA]</scope>
    <source>
        <strain evidence="14">Tak-1</strain>
    </source>
</reference>
<feature type="region of interest" description="Disordered" evidence="11">
    <location>
        <begin position="568"/>
        <end position="587"/>
    </location>
</feature>
<feature type="binding site" evidence="10">
    <location>
        <position position="297"/>
    </location>
    <ligand>
        <name>S-adenosyl-L-methionine</name>
        <dbReference type="ChEBI" id="CHEBI:59789"/>
    </ligand>
</feature>
<evidence type="ECO:0000256" key="5">
    <source>
        <dbReference type="ARBA" id="ARBA00022679"/>
    </source>
</evidence>
<dbReference type="InterPro" id="IPR018314">
    <property type="entry name" value="RsmB/NOL1/NOP2-like_CS"/>
</dbReference>
<dbReference type="InterPro" id="IPR057285">
    <property type="entry name" value="Pre-PUA_NSUN2"/>
</dbReference>
<evidence type="ECO:0000256" key="10">
    <source>
        <dbReference type="PROSITE-ProRule" id="PRU01023"/>
    </source>
</evidence>
<proteinExistence type="inferred from homology"/>
<dbReference type="Pfam" id="PF25378">
    <property type="entry name" value="PUA_NSUN2"/>
    <property type="match status" value="1"/>
</dbReference>
<evidence type="ECO:0000256" key="1">
    <source>
        <dbReference type="ARBA" id="ARBA00004123"/>
    </source>
</evidence>
<organism evidence="13 14">
    <name type="scientific">Marchantia polymorpha</name>
    <name type="common">Common liverwort</name>
    <name type="synonym">Marchantia aquatica</name>
    <dbReference type="NCBI Taxonomy" id="3197"/>
    <lineage>
        <taxon>Eukaryota</taxon>
        <taxon>Viridiplantae</taxon>
        <taxon>Streptophyta</taxon>
        <taxon>Embryophyta</taxon>
        <taxon>Marchantiophyta</taxon>
        <taxon>Marchantiopsida</taxon>
        <taxon>Marchantiidae</taxon>
        <taxon>Marchantiales</taxon>
        <taxon>Marchantiaceae</taxon>
        <taxon>Marchantia</taxon>
    </lineage>
</organism>
<evidence type="ECO:0000256" key="4">
    <source>
        <dbReference type="ARBA" id="ARBA00022603"/>
    </source>
</evidence>
<dbReference type="InterPro" id="IPR023270">
    <property type="entry name" value="RCMT_NCL1"/>
</dbReference>
<comment type="similarity">
    <text evidence="2 10">Belongs to the class I-like SAM-binding methyltransferase superfamily. RsmB/NOP family.</text>
</comment>